<evidence type="ECO:0000256" key="1">
    <source>
        <dbReference type="SAM" id="Phobius"/>
    </source>
</evidence>
<keyword evidence="3" id="KW-1185">Reference proteome</keyword>
<name>A0A8S4QGH7_9NEOP</name>
<dbReference type="EMBL" id="CAKXAJ010007686">
    <property type="protein sequence ID" value="CAH2210531.1"/>
    <property type="molecule type" value="Genomic_DNA"/>
</dbReference>
<keyword evidence="1" id="KW-0472">Membrane</keyword>
<organism evidence="2 3">
    <name type="scientific">Pararge aegeria aegeria</name>
    <dbReference type="NCBI Taxonomy" id="348720"/>
    <lineage>
        <taxon>Eukaryota</taxon>
        <taxon>Metazoa</taxon>
        <taxon>Ecdysozoa</taxon>
        <taxon>Arthropoda</taxon>
        <taxon>Hexapoda</taxon>
        <taxon>Insecta</taxon>
        <taxon>Pterygota</taxon>
        <taxon>Neoptera</taxon>
        <taxon>Endopterygota</taxon>
        <taxon>Lepidoptera</taxon>
        <taxon>Glossata</taxon>
        <taxon>Ditrysia</taxon>
        <taxon>Papilionoidea</taxon>
        <taxon>Nymphalidae</taxon>
        <taxon>Satyrinae</taxon>
        <taxon>Satyrini</taxon>
        <taxon>Parargina</taxon>
        <taxon>Pararge</taxon>
    </lineage>
</organism>
<feature type="non-terminal residue" evidence="2">
    <location>
        <position position="44"/>
    </location>
</feature>
<dbReference type="Proteomes" id="UP000838756">
    <property type="component" value="Unassembled WGS sequence"/>
</dbReference>
<proteinExistence type="predicted"/>
<sequence>KWLEEIALANNQGRKPSLLRAMTKTFWLSYAPSGVMFLIQALIL</sequence>
<evidence type="ECO:0000313" key="2">
    <source>
        <dbReference type="EMBL" id="CAH2210531.1"/>
    </source>
</evidence>
<gene>
    <name evidence="2" type="primary">jg26074</name>
    <name evidence="2" type="ORF">PAEG_LOCUS2436</name>
</gene>
<feature type="transmembrane region" description="Helical" evidence="1">
    <location>
        <begin position="25"/>
        <end position="43"/>
    </location>
</feature>
<accession>A0A8S4QGH7</accession>
<reference evidence="2" key="1">
    <citation type="submission" date="2022-03" db="EMBL/GenBank/DDBJ databases">
        <authorList>
            <person name="Lindestad O."/>
        </authorList>
    </citation>
    <scope>NUCLEOTIDE SEQUENCE</scope>
</reference>
<feature type="non-terminal residue" evidence="2">
    <location>
        <position position="1"/>
    </location>
</feature>
<keyword evidence="1" id="KW-0812">Transmembrane</keyword>
<dbReference type="AlphaFoldDB" id="A0A8S4QGH7"/>
<comment type="caution">
    <text evidence="2">The sequence shown here is derived from an EMBL/GenBank/DDBJ whole genome shotgun (WGS) entry which is preliminary data.</text>
</comment>
<protein>
    <submittedName>
        <fullName evidence="2">Jg26074 protein</fullName>
    </submittedName>
</protein>
<keyword evidence="1" id="KW-1133">Transmembrane helix</keyword>
<evidence type="ECO:0000313" key="3">
    <source>
        <dbReference type="Proteomes" id="UP000838756"/>
    </source>
</evidence>